<evidence type="ECO:0000313" key="4">
    <source>
        <dbReference type="Proteomes" id="UP000540519"/>
    </source>
</evidence>
<dbReference type="Gene3D" id="3.20.80.10">
    <property type="entry name" value="Regulatory factor, effector binding domain"/>
    <property type="match status" value="1"/>
</dbReference>
<accession>A0A7X2ZR91</accession>
<evidence type="ECO:0000313" key="3">
    <source>
        <dbReference type="EMBL" id="MUH34945.1"/>
    </source>
</evidence>
<dbReference type="SMART" id="SM00871">
    <property type="entry name" value="AraC_E_bind"/>
    <property type="match status" value="1"/>
</dbReference>
<evidence type="ECO:0000256" key="1">
    <source>
        <dbReference type="SAM" id="Phobius"/>
    </source>
</evidence>
<evidence type="ECO:0000259" key="2">
    <source>
        <dbReference type="SMART" id="SM00871"/>
    </source>
</evidence>
<keyword evidence="1" id="KW-0472">Membrane</keyword>
<dbReference type="InterPro" id="IPR029442">
    <property type="entry name" value="GyrI-like"/>
</dbReference>
<comment type="caution">
    <text evidence="3">The sequence shown here is derived from an EMBL/GenBank/DDBJ whole genome shotgun (WGS) entry which is preliminary data.</text>
</comment>
<feature type="domain" description="AraC effector-binding" evidence="2">
    <location>
        <begin position="142"/>
        <end position="296"/>
    </location>
</feature>
<feature type="transmembrane region" description="Helical" evidence="1">
    <location>
        <begin position="6"/>
        <end position="23"/>
    </location>
</feature>
<dbReference type="EMBL" id="RCNR01000005">
    <property type="protein sequence ID" value="MUH34945.1"/>
    <property type="molecule type" value="Genomic_DNA"/>
</dbReference>
<keyword evidence="1" id="KW-0812">Transmembrane</keyword>
<gene>
    <name evidence="3" type="ORF">D9O36_03750</name>
</gene>
<protein>
    <submittedName>
        <fullName evidence="3">AraC family transcriptional regulator</fullName>
    </submittedName>
</protein>
<organism evidence="3 4">
    <name type="scientific">Zobellia amurskyensis</name>
    <dbReference type="NCBI Taxonomy" id="248905"/>
    <lineage>
        <taxon>Bacteria</taxon>
        <taxon>Pseudomonadati</taxon>
        <taxon>Bacteroidota</taxon>
        <taxon>Flavobacteriia</taxon>
        <taxon>Flavobacteriales</taxon>
        <taxon>Flavobacteriaceae</taxon>
        <taxon>Zobellia</taxon>
    </lineage>
</organism>
<dbReference type="Proteomes" id="UP000540519">
    <property type="component" value="Unassembled WGS sequence"/>
</dbReference>
<reference evidence="3 4" key="1">
    <citation type="journal article" date="2019" name="Mar. Drugs">
        <title>Comparative Genomics and CAZyme Genome Repertoires of Marine Zobellia amurskyensis KMM 3526(T) and Zobellia laminariae KMM 3676(T).</title>
        <authorList>
            <person name="Chernysheva N."/>
            <person name="Bystritskaya E."/>
            <person name="Stenkova A."/>
            <person name="Golovkin I."/>
            <person name="Nedashkovskaya O."/>
            <person name="Isaeva M."/>
        </authorList>
    </citation>
    <scope>NUCLEOTIDE SEQUENCE [LARGE SCALE GENOMIC DNA]</scope>
    <source>
        <strain evidence="3 4">KMM 3526</strain>
    </source>
</reference>
<dbReference type="Pfam" id="PF06445">
    <property type="entry name" value="GyrI-like"/>
    <property type="match status" value="1"/>
</dbReference>
<name>A0A7X2ZR91_9FLAO</name>
<dbReference type="RefSeq" id="WP_155598901.1">
    <property type="nucleotide sequence ID" value="NZ_RCNR01000005.1"/>
</dbReference>
<keyword evidence="4" id="KW-1185">Reference proteome</keyword>
<proteinExistence type="predicted"/>
<dbReference type="SUPFAM" id="SSF55136">
    <property type="entry name" value="Probable bacterial effector-binding domain"/>
    <property type="match status" value="1"/>
</dbReference>
<dbReference type="AlphaFoldDB" id="A0A7X2ZR91"/>
<dbReference type="InterPro" id="IPR010499">
    <property type="entry name" value="AraC_E-bd"/>
</dbReference>
<sequence length="299" mass="34104">MFKKVALIVTALLVGGAIWYLFIMPQDYMVRFQTKALPGTVNQIVKFWAGQKSNAHFEGQNSLSDFTNTLITNDTTLSFNWQIAPMNDSVSQVKVYVTDNENSLQNRILIPFTSTDFENRSKSTVKEVYSLLKSHLSNFKTTIIGEAIIPEKYCACVSLKSTQLEKVKGMMGHYSRLSDFIAKNGIKPDGRPLVEVVKWNTQNDSIVYNFCFPVLKTDSLPTSKEFVYKQIKERKAIKAIYNGNYLTSDRAWYALVDYANKNEIEVSKEPFEVFHTNPNMGGNELEWKAEIFIPIKAQK</sequence>
<keyword evidence="1" id="KW-1133">Transmembrane helix</keyword>
<dbReference type="InterPro" id="IPR011256">
    <property type="entry name" value="Reg_factor_effector_dom_sf"/>
</dbReference>
<dbReference type="OrthoDB" id="1421367at2"/>